<sequence length="90" mass="9634">MAELAADFLGTPRPGRRLGSRTKPAVVLPSQICALVVQERSWRPAATVAGAPSLASRSRQPPQSRWRPPPRCQEVDLVSAVSCSSGDNRA</sequence>
<name>A0A1D6JRL2_MAIZE</name>
<accession>A0A1D6JRL2</accession>
<dbReference type="InParanoid" id="A0A1D6JRL2"/>
<feature type="region of interest" description="Disordered" evidence="1">
    <location>
        <begin position="1"/>
        <end position="22"/>
    </location>
</feature>
<feature type="region of interest" description="Disordered" evidence="1">
    <location>
        <begin position="45"/>
        <end position="71"/>
    </location>
</feature>
<dbReference type="ExpressionAtlas" id="A0A1D6JRL2">
    <property type="expression patterns" value="baseline and differential"/>
</dbReference>
<protein>
    <submittedName>
        <fullName evidence="2">Uncharacterized protein</fullName>
    </submittedName>
</protein>
<evidence type="ECO:0000256" key="1">
    <source>
        <dbReference type="SAM" id="MobiDB-lite"/>
    </source>
</evidence>
<dbReference type="AlphaFoldDB" id="A0A1D6JRL2"/>
<proteinExistence type="predicted"/>
<gene>
    <name evidence="2" type="ORF">ZEAMMB73_Zm00001d028047</name>
</gene>
<reference evidence="2" key="1">
    <citation type="submission" date="2015-12" db="EMBL/GenBank/DDBJ databases">
        <title>Update maize B73 reference genome by single molecule sequencing technologies.</title>
        <authorList>
            <consortium name="Maize Genome Sequencing Project"/>
            <person name="Ware D."/>
        </authorList>
    </citation>
    <scope>NUCLEOTIDE SEQUENCE [LARGE SCALE GENOMIC DNA]</scope>
    <source>
        <tissue evidence="2">Seedling</tissue>
    </source>
</reference>
<dbReference type="PaxDb" id="4577-GRMZM2G464515_P01"/>
<evidence type="ECO:0000313" key="2">
    <source>
        <dbReference type="EMBL" id="ONL94578.1"/>
    </source>
</evidence>
<feature type="compositionally biased region" description="Low complexity" evidence="1">
    <location>
        <begin position="56"/>
        <end position="66"/>
    </location>
</feature>
<organism evidence="2">
    <name type="scientific">Zea mays</name>
    <name type="common">Maize</name>
    <dbReference type="NCBI Taxonomy" id="4577"/>
    <lineage>
        <taxon>Eukaryota</taxon>
        <taxon>Viridiplantae</taxon>
        <taxon>Streptophyta</taxon>
        <taxon>Embryophyta</taxon>
        <taxon>Tracheophyta</taxon>
        <taxon>Spermatophyta</taxon>
        <taxon>Magnoliopsida</taxon>
        <taxon>Liliopsida</taxon>
        <taxon>Poales</taxon>
        <taxon>Poaceae</taxon>
        <taxon>PACMAD clade</taxon>
        <taxon>Panicoideae</taxon>
        <taxon>Andropogonodae</taxon>
        <taxon>Andropogoneae</taxon>
        <taxon>Tripsacinae</taxon>
        <taxon>Zea</taxon>
    </lineage>
</organism>
<dbReference type="EMBL" id="CM007647">
    <property type="protein sequence ID" value="ONL94578.1"/>
    <property type="molecule type" value="Genomic_DNA"/>
</dbReference>